<feature type="region of interest" description="Disordered" evidence="1">
    <location>
        <begin position="1"/>
        <end position="101"/>
    </location>
</feature>
<name>A0ABN1GJJ2_9ACTN</name>
<evidence type="ECO:0000313" key="3">
    <source>
        <dbReference type="Proteomes" id="UP001500668"/>
    </source>
</evidence>
<dbReference type="Proteomes" id="UP001500668">
    <property type="component" value="Unassembled WGS sequence"/>
</dbReference>
<reference evidence="2 3" key="1">
    <citation type="journal article" date="2019" name="Int. J. Syst. Evol. Microbiol.">
        <title>The Global Catalogue of Microorganisms (GCM) 10K type strain sequencing project: providing services to taxonomists for standard genome sequencing and annotation.</title>
        <authorList>
            <consortium name="The Broad Institute Genomics Platform"/>
            <consortium name="The Broad Institute Genome Sequencing Center for Infectious Disease"/>
            <person name="Wu L."/>
            <person name="Ma J."/>
        </authorList>
    </citation>
    <scope>NUCLEOTIDE SEQUENCE [LARGE SCALE GENOMIC DNA]</scope>
    <source>
        <strain evidence="2 3">JCM 5067</strain>
    </source>
</reference>
<evidence type="ECO:0000256" key="1">
    <source>
        <dbReference type="SAM" id="MobiDB-lite"/>
    </source>
</evidence>
<evidence type="ECO:0008006" key="4">
    <source>
        <dbReference type="Google" id="ProtNLM"/>
    </source>
</evidence>
<proteinExistence type="predicted"/>
<comment type="caution">
    <text evidence="2">The sequence shown here is derived from an EMBL/GenBank/DDBJ whole genome shotgun (WGS) entry which is preliminary data.</text>
</comment>
<evidence type="ECO:0000313" key="2">
    <source>
        <dbReference type="EMBL" id="GAA0612889.1"/>
    </source>
</evidence>
<dbReference type="EMBL" id="BAAACA010000034">
    <property type="protein sequence ID" value="GAA0612889.1"/>
    <property type="molecule type" value="Genomic_DNA"/>
</dbReference>
<organism evidence="2 3">
    <name type="scientific">Streptomyces crystallinus</name>
    <dbReference type="NCBI Taxonomy" id="68191"/>
    <lineage>
        <taxon>Bacteria</taxon>
        <taxon>Bacillati</taxon>
        <taxon>Actinomycetota</taxon>
        <taxon>Actinomycetes</taxon>
        <taxon>Kitasatosporales</taxon>
        <taxon>Streptomycetaceae</taxon>
        <taxon>Streptomyces</taxon>
    </lineage>
</organism>
<accession>A0ABN1GJJ2</accession>
<feature type="compositionally biased region" description="Polar residues" evidence="1">
    <location>
        <begin position="88"/>
        <end position="101"/>
    </location>
</feature>
<keyword evidence="3" id="KW-1185">Reference proteome</keyword>
<sequence length="101" mass="10783">MIQRKGPSRGVRPASAGNRNDRRAWAESGAKRAVGNTTTIADGGYPGTGLIMPHRWRKTEEPPEGTQASTAQGEAVKARERGQPSLALCSTGSSTRLLRCH</sequence>
<protein>
    <recommendedName>
        <fullName evidence="4">Transposase</fullName>
    </recommendedName>
</protein>
<gene>
    <name evidence="2" type="ORF">GCM10010394_48470</name>
</gene>